<evidence type="ECO:0000313" key="1">
    <source>
        <dbReference type="EMBL" id="EFX86520.1"/>
    </source>
</evidence>
<dbReference type="AlphaFoldDB" id="E9G1M3"/>
<dbReference type="HOGENOM" id="CLU_2148367_0_0_1"/>
<reference evidence="1 2" key="1">
    <citation type="journal article" date="2011" name="Science">
        <title>The ecoresponsive genome of Daphnia pulex.</title>
        <authorList>
            <person name="Colbourne J.K."/>
            <person name="Pfrender M.E."/>
            <person name="Gilbert D."/>
            <person name="Thomas W.K."/>
            <person name="Tucker A."/>
            <person name="Oakley T.H."/>
            <person name="Tokishita S."/>
            <person name="Aerts A."/>
            <person name="Arnold G.J."/>
            <person name="Basu M.K."/>
            <person name="Bauer D.J."/>
            <person name="Caceres C.E."/>
            <person name="Carmel L."/>
            <person name="Casola C."/>
            <person name="Choi J.H."/>
            <person name="Detter J.C."/>
            <person name="Dong Q."/>
            <person name="Dusheyko S."/>
            <person name="Eads B.D."/>
            <person name="Frohlich T."/>
            <person name="Geiler-Samerotte K.A."/>
            <person name="Gerlach D."/>
            <person name="Hatcher P."/>
            <person name="Jogdeo S."/>
            <person name="Krijgsveld J."/>
            <person name="Kriventseva E.V."/>
            <person name="Kultz D."/>
            <person name="Laforsch C."/>
            <person name="Lindquist E."/>
            <person name="Lopez J."/>
            <person name="Manak J.R."/>
            <person name="Muller J."/>
            <person name="Pangilinan J."/>
            <person name="Patwardhan R.P."/>
            <person name="Pitluck S."/>
            <person name="Pritham E.J."/>
            <person name="Rechtsteiner A."/>
            <person name="Rho M."/>
            <person name="Rogozin I.B."/>
            <person name="Sakarya O."/>
            <person name="Salamov A."/>
            <person name="Schaack S."/>
            <person name="Shapiro H."/>
            <person name="Shiga Y."/>
            <person name="Skalitzky C."/>
            <person name="Smith Z."/>
            <person name="Souvorov A."/>
            <person name="Sung W."/>
            <person name="Tang Z."/>
            <person name="Tsuchiya D."/>
            <person name="Tu H."/>
            <person name="Vos H."/>
            <person name="Wang M."/>
            <person name="Wolf Y.I."/>
            <person name="Yamagata H."/>
            <person name="Yamada T."/>
            <person name="Ye Y."/>
            <person name="Shaw J.R."/>
            <person name="Andrews J."/>
            <person name="Crease T.J."/>
            <person name="Tang H."/>
            <person name="Lucas S.M."/>
            <person name="Robertson H.M."/>
            <person name="Bork P."/>
            <person name="Koonin E.V."/>
            <person name="Zdobnov E.M."/>
            <person name="Grigoriev I.V."/>
            <person name="Lynch M."/>
            <person name="Boore J.L."/>
        </authorList>
    </citation>
    <scope>NUCLEOTIDE SEQUENCE [LARGE SCALE GENOMIC DNA]</scope>
</reference>
<proteinExistence type="predicted"/>
<keyword evidence="2" id="KW-1185">Reference proteome</keyword>
<name>E9G1M3_DAPPU</name>
<dbReference type="Proteomes" id="UP000000305">
    <property type="component" value="Unassembled WGS sequence"/>
</dbReference>
<organism evidence="1 2">
    <name type="scientific">Daphnia pulex</name>
    <name type="common">Water flea</name>
    <dbReference type="NCBI Taxonomy" id="6669"/>
    <lineage>
        <taxon>Eukaryota</taxon>
        <taxon>Metazoa</taxon>
        <taxon>Ecdysozoa</taxon>
        <taxon>Arthropoda</taxon>
        <taxon>Crustacea</taxon>
        <taxon>Branchiopoda</taxon>
        <taxon>Diplostraca</taxon>
        <taxon>Cladocera</taxon>
        <taxon>Anomopoda</taxon>
        <taxon>Daphniidae</taxon>
        <taxon>Daphnia</taxon>
    </lineage>
</organism>
<accession>E9G1M3</accession>
<protein>
    <submittedName>
        <fullName evidence="1">Uncharacterized protein</fullName>
    </submittedName>
</protein>
<dbReference type="InParanoid" id="E9G1M3"/>
<gene>
    <name evidence="1" type="ORF">DAPPUDRAFT_307752</name>
</gene>
<sequence>MSIPSIHQKMSFAVRFASVMRFPARWNHFHLPVVGTRAFFLFRLSGLDRINCDGPKMKTKKLQFCHAHNKLNLIRFEARQDVRRTTFSKRIQARRNFKLVPCVRKRESKRKC</sequence>
<dbReference type="EMBL" id="GL732529">
    <property type="protein sequence ID" value="EFX86520.1"/>
    <property type="molecule type" value="Genomic_DNA"/>
</dbReference>
<dbReference type="KEGG" id="dpx:DAPPUDRAFT_307752"/>
<evidence type="ECO:0000313" key="2">
    <source>
        <dbReference type="Proteomes" id="UP000000305"/>
    </source>
</evidence>